<dbReference type="SUPFAM" id="SSF52540">
    <property type="entry name" value="P-loop containing nucleoside triphosphate hydrolases"/>
    <property type="match status" value="1"/>
</dbReference>
<dbReference type="Gene3D" id="3.40.50.300">
    <property type="entry name" value="P-loop containing nucleotide triphosphate hydrolases"/>
    <property type="match status" value="2"/>
</dbReference>
<dbReference type="NCBIfam" id="TIGR00174">
    <property type="entry name" value="miaA"/>
    <property type="match status" value="1"/>
</dbReference>
<keyword evidence="6" id="KW-0203">Cytokinin biosynthesis</keyword>
<evidence type="ECO:0000256" key="10">
    <source>
        <dbReference type="ARBA" id="ARBA00049563"/>
    </source>
</evidence>
<gene>
    <name evidence="12" type="ORF">R1flu_026527</name>
</gene>
<keyword evidence="8 11" id="KW-0067">ATP-binding</keyword>
<dbReference type="InterPro" id="IPR018022">
    <property type="entry name" value="IPT"/>
</dbReference>
<evidence type="ECO:0000256" key="2">
    <source>
        <dbReference type="ARBA" id="ARBA00005842"/>
    </source>
</evidence>
<evidence type="ECO:0000256" key="7">
    <source>
        <dbReference type="ARBA" id="ARBA00022741"/>
    </source>
</evidence>
<evidence type="ECO:0000256" key="6">
    <source>
        <dbReference type="ARBA" id="ARBA00022712"/>
    </source>
</evidence>
<comment type="catalytic activity">
    <reaction evidence="10">
        <text>adenosine(37) in tRNA + dimethylallyl diphosphate = N(6)-dimethylallyladenosine(37) in tRNA + diphosphate</text>
        <dbReference type="Rhea" id="RHEA:26482"/>
        <dbReference type="Rhea" id="RHEA-COMP:10162"/>
        <dbReference type="Rhea" id="RHEA-COMP:10375"/>
        <dbReference type="ChEBI" id="CHEBI:33019"/>
        <dbReference type="ChEBI" id="CHEBI:57623"/>
        <dbReference type="ChEBI" id="CHEBI:74411"/>
        <dbReference type="ChEBI" id="CHEBI:74415"/>
        <dbReference type="EC" id="2.5.1.75"/>
    </reaction>
</comment>
<evidence type="ECO:0000313" key="12">
    <source>
        <dbReference type="EMBL" id="KAL2607954.1"/>
    </source>
</evidence>
<dbReference type="InterPro" id="IPR027417">
    <property type="entry name" value="P-loop_NTPase"/>
</dbReference>
<evidence type="ECO:0000313" key="13">
    <source>
        <dbReference type="Proteomes" id="UP001605036"/>
    </source>
</evidence>
<dbReference type="PANTHER" id="PTHR11088">
    <property type="entry name" value="TRNA DIMETHYLALLYLTRANSFERASE"/>
    <property type="match status" value="1"/>
</dbReference>
<dbReference type="GO" id="GO:0008033">
    <property type="term" value="P:tRNA processing"/>
    <property type="evidence" value="ECO:0007669"/>
    <property type="project" value="UniProtKB-KW"/>
</dbReference>
<dbReference type="GO" id="GO:0052381">
    <property type="term" value="F:tRNA dimethylallyltransferase activity"/>
    <property type="evidence" value="ECO:0007669"/>
    <property type="project" value="UniProtKB-EC"/>
</dbReference>
<comment type="similarity">
    <text evidence="2 11">Belongs to the IPP transferase family.</text>
</comment>
<dbReference type="EC" id="2.5.1.75" evidence="3"/>
<keyword evidence="5" id="KW-0819">tRNA processing</keyword>
<dbReference type="EMBL" id="JBHFFA010000008">
    <property type="protein sequence ID" value="KAL2607954.1"/>
    <property type="molecule type" value="Genomic_DNA"/>
</dbReference>
<proteinExistence type="inferred from homology"/>
<evidence type="ECO:0000256" key="1">
    <source>
        <dbReference type="ARBA" id="ARBA00001946"/>
    </source>
</evidence>
<comment type="caution">
    <text evidence="12">The sequence shown here is derived from an EMBL/GenBank/DDBJ whole genome shotgun (WGS) entry which is preliminary data.</text>
</comment>
<keyword evidence="4 11" id="KW-0808">Transferase</keyword>
<evidence type="ECO:0000256" key="4">
    <source>
        <dbReference type="ARBA" id="ARBA00022679"/>
    </source>
</evidence>
<organism evidence="12 13">
    <name type="scientific">Riccia fluitans</name>
    <dbReference type="NCBI Taxonomy" id="41844"/>
    <lineage>
        <taxon>Eukaryota</taxon>
        <taxon>Viridiplantae</taxon>
        <taxon>Streptophyta</taxon>
        <taxon>Embryophyta</taxon>
        <taxon>Marchantiophyta</taxon>
        <taxon>Marchantiopsida</taxon>
        <taxon>Marchantiidae</taxon>
        <taxon>Marchantiales</taxon>
        <taxon>Ricciaceae</taxon>
        <taxon>Riccia</taxon>
    </lineage>
</organism>
<dbReference type="GO" id="GO:0005524">
    <property type="term" value="F:ATP binding"/>
    <property type="evidence" value="ECO:0007669"/>
    <property type="project" value="UniProtKB-KW"/>
</dbReference>
<evidence type="ECO:0000256" key="8">
    <source>
        <dbReference type="ARBA" id="ARBA00022840"/>
    </source>
</evidence>
<evidence type="ECO:0000256" key="5">
    <source>
        <dbReference type="ARBA" id="ARBA00022694"/>
    </source>
</evidence>
<keyword evidence="13" id="KW-1185">Reference proteome</keyword>
<evidence type="ECO:0000256" key="9">
    <source>
        <dbReference type="ARBA" id="ARBA00022842"/>
    </source>
</evidence>
<protein>
    <recommendedName>
        <fullName evidence="3">tRNA dimethylallyltransferase</fullName>
        <ecNumber evidence="3">2.5.1.75</ecNumber>
    </recommendedName>
</protein>
<dbReference type="Pfam" id="PF01715">
    <property type="entry name" value="IPPT"/>
    <property type="match status" value="1"/>
</dbReference>
<sequence length="375" mass="41646">MMLQGCLGCATKSIVSASISAENSKGRVIVITGPTAVGKSSAAISLAQRLNGEIISADSVQVYKGLDVGSAKVTWTEKQIVPHHLLDVVHPTEEYTAANFFHDAKAAADAILAQGRVPIVVGGSGIYIRWLLNGKLGSPKPTNEQAAAVDAVLSRLQRTHGGWDDAVRYLAKAGDTHTARRLAAEDWRGLRRALEFIEITYRPQTSLPSPLFPQLDYDFQCYFLYMDRRDLHRRIDQRCEEMLVGSSGRGLMEEARWLLDMGILPNTSSPSKAIGYTQAMEYLLACKKSRGAASVPQYFNFLQEFQRASRNYADRQLTWFLGEDIFKWVDGSSPASVVNVMEQEFRRTSKELVSFRNSSVRESRGSMSSKLTVRI</sequence>
<dbReference type="HAMAP" id="MF_00185">
    <property type="entry name" value="IPP_trans"/>
    <property type="match status" value="1"/>
</dbReference>
<keyword evidence="9" id="KW-0460">Magnesium</keyword>
<dbReference type="InterPro" id="IPR039657">
    <property type="entry name" value="Dimethylallyltransferase"/>
</dbReference>
<dbReference type="Proteomes" id="UP001605036">
    <property type="component" value="Unassembled WGS sequence"/>
</dbReference>
<dbReference type="GO" id="GO:0009691">
    <property type="term" value="P:cytokinin biosynthetic process"/>
    <property type="evidence" value="ECO:0007669"/>
    <property type="project" value="UniProtKB-KW"/>
</dbReference>
<name>A0ABD1XG64_9MARC</name>
<keyword evidence="7 11" id="KW-0547">Nucleotide-binding</keyword>
<comment type="cofactor">
    <cofactor evidence="1">
        <name>Mg(2+)</name>
        <dbReference type="ChEBI" id="CHEBI:18420"/>
    </cofactor>
</comment>
<accession>A0ABD1XG64</accession>
<dbReference type="PANTHER" id="PTHR11088:SF60">
    <property type="entry name" value="TRNA DIMETHYLALLYLTRANSFERASE"/>
    <property type="match status" value="1"/>
</dbReference>
<reference evidence="12 13" key="1">
    <citation type="submission" date="2024-09" db="EMBL/GenBank/DDBJ databases">
        <title>Chromosome-scale assembly of Riccia fluitans.</title>
        <authorList>
            <person name="Paukszto L."/>
            <person name="Sawicki J."/>
            <person name="Karawczyk K."/>
            <person name="Piernik-Szablinska J."/>
            <person name="Szczecinska M."/>
            <person name="Mazdziarz M."/>
        </authorList>
    </citation>
    <scope>NUCLEOTIDE SEQUENCE [LARGE SCALE GENOMIC DNA]</scope>
    <source>
        <strain evidence="12">Rf_01</strain>
        <tissue evidence="12">Aerial parts of the thallus</tissue>
    </source>
</reference>
<evidence type="ECO:0000256" key="3">
    <source>
        <dbReference type="ARBA" id="ARBA00012665"/>
    </source>
</evidence>
<dbReference type="AlphaFoldDB" id="A0ABD1XG64"/>
<evidence type="ECO:0000256" key="11">
    <source>
        <dbReference type="RuleBase" id="RU003785"/>
    </source>
</evidence>